<feature type="transmembrane region" description="Helical" evidence="1">
    <location>
        <begin position="15"/>
        <end position="32"/>
    </location>
</feature>
<dbReference type="RefSeq" id="WP_087128328.1">
    <property type="nucleotide sequence ID" value="NZ_FCNV02000006.1"/>
</dbReference>
<evidence type="ECO:0000256" key="1">
    <source>
        <dbReference type="SAM" id="Phobius"/>
    </source>
</evidence>
<dbReference type="InterPro" id="IPR018674">
    <property type="entry name" value="DUF2142_membrane"/>
</dbReference>
<accession>A0A658QZQ3</accession>
<keyword evidence="3" id="KW-1185">Reference proteome</keyword>
<dbReference type="Proteomes" id="UP000198263">
    <property type="component" value="Unassembled WGS sequence"/>
</dbReference>
<evidence type="ECO:0000313" key="2">
    <source>
        <dbReference type="EMBL" id="SAL34865.1"/>
    </source>
</evidence>
<keyword evidence="1" id="KW-1133">Transmembrane helix</keyword>
<sequence>MSYLKRFANLARQQLAVFYVCFAVPTGLYLAVVTPPLQTPDAIFHVYRAFQVSDGGIIAKRIGNSSGGEVDSALVDLAKIMFPMATRTDKKYDAAWRARTIGLQWTGHKVDAEFPGSAIYPAYAYLPQAFAFRVGRALNQPVVRTYTLACIFDLLVSVALTAWAIFVARRVALAIFVVGLLPCALMLFSSVSDEVLLIPACFLLIAYADRFQHDNRVLLARNLVAGALLATLCITARPPYVGLLLLAFLPGLRFGVEETPYHPLRRVIAAVGTGLLSVAVTKLFSYTAWIAVTPPRSIPGQIHFLLSHLQSVPHIALATFKVWGAFYWESFVGVLGWLDTHMNTAYYRVAFGSFLLALILPVFELRRITVHSLLNAGVVVLACLACLGMIFGSLYLFWTPVGKDVVEGVQGRYFLGLAPLLALATSMAVARRAEEPVYASDGIQLRAIAIALLMAFPIYSYVEVLKAVLQRFYL</sequence>
<dbReference type="Pfam" id="PF09913">
    <property type="entry name" value="DUF2142"/>
    <property type="match status" value="1"/>
</dbReference>
<gene>
    <name evidence="2" type="ORF">AWB72_03357</name>
</gene>
<organism evidence="2 3">
    <name type="scientific">Caballeronia concitans</name>
    <dbReference type="NCBI Taxonomy" id="1777133"/>
    <lineage>
        <taxon>Bacteria</taxon>
        <taxon>Pseudomonadati</taxon>
        <taxon>Pseudomonadota</taxon>
        <taxon>Betaproteobacteria</taxon>
        <taxon>Burkholderiales</taxon>
        <taxon>Burkholderiaceae</taxon>
        <taxon>Caballeronia</taxon>
    </lineage>
</organism>
<reference evidence="2 3" key="1">
    <citation type="submission" date="2016-01" db="EMBL/GenBank/DDBJ databases">
        <authorList>
            <person name="Peeters C."/>
        </authorList>
    </citation>
    <scope>NUCLEOTIDE SEQUENCE [LARGE SCALE GENOMIC DNA]</scope>
    <source>
        <strain evidence="2">LMG 29315</strain>
    </source>
</reference>
<feature type="transmembrane region" description="Helical" evidence="1">
    <location>
        <begin position="146"/>
        <end position="166"/>
    </location>
</feature>
<proteinExistence type="predicted"/>
<keyword evidence="1" id="KW-0472">Membrane</keyword>
<feature type="transmembrane region" description="Helical" evidence="1">
    <location>
        <begin position="268"/>
        <end position="292"/>
    </location>
</feature>
<dbReference type="EMBL" id="FCNV02000006">
    <property type="protein sequence ID" value="SAL34865.1"/>
    <property type="molecule type" value="Genomic_DNA"/>
</dbReference>
<feature type="transmembrane region" description="Helical" evidence="1">
    <location>
        <begin position="345"/>
        <end position="363"/>
    </location>
</feature>
<evidence type="ECO:0008006" key="4">
    <source>
        <dbReference type="Google" id="ProtNLM"/>
    </source>
</evidence>
<feature type="transmembrane region" description="Helical" evidence="1">
    <location>
        <begin position="171"/>
        <end position="189"/>
    </location>
</feature>
<comment type="caution">
    <text evidence="2">The sequence shown here is derived from an EMBL/GenBank/DDBJ whole genome shotgun (WGS) entry which is preliminary data.</text>
</comment>
<feature type="transmembrane region" description="Helical" evidence="1">
    <location>
        <begin position="443"/>
        <end position="462"/>
    </location>
</feature>
<protein>
    <recommendedName>
        <fullName evidence="4">DUF2142 domain-containing protein</fullName>
    </recommendedName>
</protein>
<feature type="transmembrane region" description="Helical" evidence="1">
    <location>
        <begin position="413"/>
        <end position="431"/>
    </location>
</feature>
<name>A0A658QZQ3_9BURK</name>
<feature type="transmembrane region" description="Helical" evidence="1">
    <location>
        <begin position="223"/>
        <end position="248"/>
    </location>
</feature>
<dbReference type="AlphaFoldDB" id="A0A658QZQ3"/>
<evidence type="ECO:0000313" key="3">
    <source>
        <dbReference type="Proteomes" id="UP000198263"/>
    </source>
</evidence>
<keyword evidence="1" id="KW-0812">Transmembrane</keyword>
<feature type="transmembrane region" description="Helical" evidence="1">
    <location>
        <begin position="375"/>
        <end position="398"/>
    </location>
</feature>
<feature type="transmembrane region" description="Helical" evidence="1">
    <location>
        <begin position="195"/>
        <end position="211"/>
    </location>
</feature>
<dbReference type="OrthoDB" id="2220917at2"/>